<gene>
    <name evidence="8" type="ORF">KK1_017165</name>
</gene>
<evidence type="ECO:0000256" key="2">
    <source>
        <dbReference type="ARBA" id="ARBA00022723"/>
    </source>
</evidence>
<dbReference type="FunFam" id="2.60.120.330:FF:000001">
    <property type="entry name" value="Protein SRG1"/>
    <property type="match status" value="1"/>
</dbReference>
<feature type="domain" description="Fe2OG dioxygenase" evidence="7">
    <location>
        <begin position="194"/>
        <end position="295"/>
    </location>
</feature>
<proteinExistence type="inferred from homology"/>
<evidence type="ECO:0000256" key="6">
    <source>
        <dbReference type="RuleBase" id="RU003682"/>
    </source>
</evidence>
<keyword evidence="3" id="KW-0847">Vitamin C</keyword>
<dbReference type="STRING" id="3821.A0A151T6H8"/>
<dbReference type="SUPFAM" id="SSF51197">
    <property type="entry name" value="Clavaminate synthase-like"/>
    <property type="match status" value="1"/>
</dbReference>
<dbReference type="InterPro" id="IPR050295">
    <property type="entry name" value="Plant_2OG-oxidoreductases"/>
</dbReference>
<dbReference type="PROSITE" id="PS51471">
    <property type="entry name" value="FE2OG_OXY"/>
    <property type="match status" value="1"/>
</dbReference>
<protein>
    <submittedName>
        <fullName evidence="8">Protein SRG1</fullName>
    </submittedName>
</protein>
<accession>A0A151T6H8</accession>
<dbReference type="PANTHER" id="PTHR47991">
    <property type="entry name" value="OXOGLUTARATE/IRON-DEPENDENT DIOXYGENASE"/>
    <property type="match status" value="1"/>
</dbReference>
<evidence type="ECO:0000256" key="3">
    <source>
        <dbReference type="ARBA" id="ARBA00022896"/>
    </source>
</evidence>
<evidence type="ECO:0000256" key="1">
    <source>
        <dbReference type="ARBA" id="ARBA00008056"/>
    </source>
</evidence>
<name>A0A151T6H8_CAJCA</name>
<dbReference type="Gene3D" id="2.60.120.330">
    <property type="entry name" value="B-lactam Antibiotic, Isopenicillin N Synthase, Chain"/>
    <property type="match status" value="1"/>
</dbReference>
<dbReference type="InterPro" id="IPR044861">
    <property type="entry name" value="IPNS-like_FE2OG_OXY"/>
</dbReference>
<evidence type="ECO:0000313" key="9">
    <source>
        <dbReference type="Proteomes" id="UP000075243"/>
    </source>
</evidence>
<dbReference type="OrthoDB" id="288590at2759"/>
<dbReference type="GO" id="GO:0031418">
    <property type="term" value="F:L-ascorbic acid binding"/>
    <property type="evidence" value="ECO:0007669"/>
    <property type="project" value="UniProtKB-KW"/>
</dbReference>
<dbReference type="AlphaFoldDB" id="A0A151T6H8"/>
<dbReference type="InterPro" id="IPR027443">
    <property type="entry name" value="IPNS-like_sf"/>
</dbReference>
<dbReference type="InterPro" id="IPR026992">
    <property type="entry name" value="DIOX_N"/>
</dbReference>
<dbReference type="InterPro" id="IPR005123">
    <property type="entry name" value="Oxoglu/Fe-dep_dioxygenase_dom"/>
</dbReference>
<dbReference type="OMA" id="FTIKIYG"/>
<evidence type="ECO:0000256" key="5">
    <source>
        <dbReference type="ARBA" id="ARBA00023004"/>
    </source>
</evidence>
<dbReference type="EMBL" id="CM003610">
    <property type="protein sequence ID" value="KYP62624.1"/>
    <property type="molecule type" value="Genomic_DNA"/>
</dbReference>
<evidence type="ECO:0000256" key="4">
    <source>
        <dbReference type="ARBA" id="ARBA00023002"/>
    </source>
</evidence>
<comment type="similarity">
    <text evidence="1 6">Belongs to the iron/ascorbate-dependent oxidoreductase family.</text>
</comment>
<keyword evidence="4 6" id="KW-0560">Oxidoreductase</keyword>
<evidence type="ECO:0000259" key="7">
    <source>
        <dbReference type="PROSITE" id="PS51471"/>
    </source>
</evidence>
<sequence length="349" mass="40153">MSKFGASLLVPSLQELAKEPITKVPEQYIRPNLDTQTDTTSLPQVPIIDLSKLVSGDLDELERLDHACKEWGFFQLINHGVNPSLVESLKRSVLEFLNLPMEEKKQFWNTPEDFEGFGHYLFDEQKMDWIDPFTIYTLPLHIRNPRLFNSFPHPLRINMENYSLEMEKLCITIIKHMTIALKIKQNEVLELFENLCQAMKWNYYPPCPQPENVIGLDSHSDVGGLTIILQANETEGLQLKKDGKWIPVKPISNAFDIILGDTLEIITNGIYRSVEHRAAVNSKKERISIATFHRSQNNKVIGPTPSLVTAERPASFKQIVAGDYYKIYFSRKPQEKQCLDVMRIQNILE</sequence>
<keyword evidence="9" id="KW-1185">Reference proteome</keyword>
<keyword evidence="2 6" id="KW-0479">Metal-binding</keyword>
<keyword evidence="5 6" id="KW-0408">Iron</keyword>
<dbReference type="Pfam" id="PF03171">
    <property type="entry name" value="2OG-FeII_Oxy"/>
    <property type="match status" value="1"/>
</dbReference>
<evidence type="ECO:0000313" key="8">
    <source>
        <dbReference type="EMBL" id="KYP62624.1"/>
    </source>
</evidence>
<dbReference type="Pfam" id="PF14226">
    <property type="entry name" value="DIOX_N"/>
    <property type="match status" value="1"/>
</dbReference>
<dbReference type="GO" id="GO:0016491">
    <property type="term" value="F:oxidoreductase activity"/>
    <property type="evidence" value="ECO:0007669"/>
    <property type="project" value="UniProtKB-KW"/>
</dbReference>
<dbReference type="GO" id="GO:0046872">
    <property type="term" value="F:metal ion binding"/>
    <property type="evidence" value="ECO:0007669"/>
    <property type="project" value="UniProtKB-KW"/>
</dbReference>
<reference evidence="8 9" key="1">
    <citation type="journal article" date="2012" name="Nat. Biotechnol.">
        <title>Draft genome sequence of pigeonpea (Cajanus cajan), an orphan legume crop of resource-poor farmers.</title>
        <authorList>
            <person name="Varshney R.K."/>
            <person name="Chen W."/>
            <person name="Li Y."/>
            <person name="Bharti A.K."/>
            <person name="Saxena R.K."/>
            <person name="Schlueter J.A."/>
            <person name="Donoghue M.T."/>
            <person name="Azam S."/>
            <person name="Fan G."/>
            <person name="Whaley A.M."/>
            <person name="Farmer A.D."/>
            <person name="Sheridan J."/>
            <person name="Iwata A."/>
            <person name="Tuteja R."/>
            <person name="Penmetsa R.V."/>
            <person name="Wu W."/>
            <person name="Upadhyaya H.D."/>
            <person name="Yang S.P."/>
            <person name="Shah T."/>
            <person name="Saxena K.B."/>
            <person name="Michael T."/>
            <person name="McCombie W.R."/>
            <person name="Yang B."/>
            <person name="Zhang G."/>
            <person name="Yang H."/>
            <person name="Wang J."/>
            <person name="Spillane C."/>
            <person name="Cook D.R."/>
            <person name="May G.D."/>
            <person name="Xu X."/>
            <person name="Jackson S.A."/>
        </authorList>
    </citation>
    <scope>NUCLEOTIDE SEQUENCE [LARGE SCALE GENOMIC DNA]</scope>
    <source>
        <strain evidence="9">cv. Asha</strain>
    </source>
</reference>
<dbReference type="Proteomes" id="UP000075243">
    <property type="component" value="Chromosome 8"/>
</dbReference>
<dbReference type="Gramene" id="C.cajan_16677.t">
    <property type="protein sequence ID" value="C.cajan_16677.t"/>
    <property type="gene ID" value="C.cajan_16677"/>
</dbReference>
<organism evidence="8 9">
    <name type="scientific">Cajanus cajan</name>
    <name type="common">Pigeon pea</name>
    <name type="synonym">Cajanus indicus</name>
    <dbReference type="NCBI Taxonomy" id="3821"/>
    <lineage>
        <taxon>Eukaryota</taxon>
        <taxon>Viridiplantae</taxon>
        <taxon>Streptophyta</taxon>
        <taxon>Embryophyta</taxon>
        <taxon>Tracheophyta</taxon>
        <taxon>Spermatophyta</taxon>
        <taxon>Magnoliopsida</taxon>
        <taxon>eudicotyledons</taxon>
        <taxon>Gunneridae</taxon>
        <taxon>Pentapetalae</taxon>
        <taxon>rosids</taxon>
        <taxon>fabids</taxon>
        <taxon>Fabales</taxon>
        <taxon>Fabaceae</taxon>
        <taxon>Papilionoideae</taxon>
        <taxon>50 kb inversion clade</taxon>
        <taxon>NPAAA clade</taxon>
        <taxon>indigoferoid/millettioid clade</taxon>
        <taxon>Phaseoleae</taxon>
        <taxon>Cajanus</taxon>
    </lineage>
</organism>